<dbReference type="EMBL" id="VGIR01000141">
    <property type="protein sequence ID" value="MBM3332806.1"/>
    <property type="molecule type" value="Genomic_DNA"/>
</dbReference>
<evidence type="ECO:0000313" key="1">
    <source>
        <dbReference type="EMBL" id="MBM3332806.1"/>
    </source>
</evidence>
<comment type="caution">
    <text evidence="1">The sequence shown here is derived from an EMBL/GenBank/DDBJ whole genome shotgun (WGS) entry which is preliminary data.</text>
</comment>
<proteinExistence type="predicted"/>
<reference evidence="1" key="1">
    <citation type="submission" date="2019-03" db="EMBL/GenBank/DDBJ databases">
        <title>Lake Tanganyika Metagenome-Assembled Genomes (MAGs).</title>
        <authorList>
            <person name="Tran P."/>
        </authorList>
    </citation>
    <scope>NUCLEOTIDE SEQUENCE</scope>
    <source>
        <strain evidence="1">K_DeepCast_150m_m2_040</strain>
    </source>
</reference>
<dbReference type="AlphaFoldDB" id="A0A937XIV3"/>
<evidence type="ECO:0000313" key="2">
    <source>
        <dbReference type="Proteomes" id="UP000779900"/>
    </source>
</evidence>
<accession>A0A937XIV3</accession>
<name>A0A937XIV3_UNCW3</name>
<protein>
    <submittedName>
        <fullName evidence="1">Uncharacterized protein</fullName>
    </submittedName>
</protein>
<gene>
    <name evidence="1" type="ORF">FJY68_13330</name>
</gene>
<dbReference type="Proteomes" id="UP000779900">
    <property type="component" value="Unassembled WGS sequence"/>
</dbReference>
<sequence length="116" mass="13082">MSPAFSSVVVKAWSSDVGIECSATGRRKNPRAVVHHRVRGTTDCHHCRQRVTVRALTPVSCRIRESRSGVGPWRSIVTRTTAAAAKTLRPRKRTDGGVVLRRHPFRLQQKLARNRY</sequence>
<organism evidence="1 2">
    <name type="scientific">candidate division WOR-3 bacterium</name>
    <dbReference type="NCBI Taxonomy" id="2052148"/>
    <lineage>
        <taxon>Bacteria</taxon>
        <taxon>Bacteria division WOR-3</taxon>
    </lineage>
</organism>